<keyword evidence="6 7" id="KW-0413">Isomerase</keyword>
<keyword evidence="4 7" id="KW-0963">Cytoplasm</keyword>
<evidence type="ECO:0000256" key="1">
    <source>
        <dbReference type="ARBA" id="ARBA00000971"/>
    </source>
</evidence>
<name>A0A165YQJ6_9AGAM</name>
<feature type="region of interest" description="Disordered" evidence="8">
    <location>
        <begin position="272"/>
        <end position="305"/>
    </location>
</feature>
<accession>A0A165YQJ6</accession>
<dbReference type="GO" id="GO:0005634">
    <property type="term" value="C:nucleus"/>
    <property type="evidence" value="ECO:0007669"/>
    <property type="project" value="TreeGrafter"/>
</dbReference>
<evidence type="ECO:0000313" key="9">
    <source>
        <dbReference type="EMBL" id="KZP09810.1"/>
    </source>
</evidence>
<keyword evidence="5 7" id="KW-0697">Rotamase</keyword>
<evidence type="ECO:0000256" key="7">
    <source>
        <dbReference type="RuleBase" id="RU361210"/>
    </source>
</evidence>
<evidence type="ECO:0000256" key="4">
    <source>
        <dbReference type="ARBA" id="ARBA00022490"/>
    </source>
</evidence>
<dbReference type="EC" id="5.2.1.8" evidence="7"/>
<sequence length="547" mass="59451">MVDPSKGSIAFSRTLQGRHNSCALLLNPTPQRFGNLAFREWGKRLEEQTPVLLRKLLPDSLHPVIPQVAPYLLTSFGSFTRMDYGTGHETAWALFMCCLSLLRFFPFPVPSPGTSGRAEDLVAPSTAPDYTIERALALSLFPRYINLTWRLQDVYKLEPAGSHGVWGLDDSSFLGYYWGSAQMRASSTSPSSVIPSPATALPPISLYHTHLNRITQVKNGPFHEHSSQLYNIAMGVKGWGKVNSGLAKMYQAEVLGKRVVVQHIPLGGLIEWDPPEGPSAERHPASSESMQMTRPPTSISSTPPFDQSRLQWILSSIPGPRHATAMHTARPDSASTAVGRLGASSATHVNPAHGQLPGGHVYPGVVIPAEFPASSTRAPWATDGPSAHMPPPPPPIPDRSGNQAWLGLAIVRPVPVSRCVRGWTLPELYNIAMRVKGRGKVNSGLAKMYQAEVWGKQVVVQHIPPGGLIEWDPPEHPSADAHPASLEPMQTTRPPISSIPPFDRNSLLYFLPIYAARPDLASTTVGWLGAYAGPAHRNDVHPSVIST</sequence>
<gene>
    <name evidence="9" type="ORF">FIBSPDRAFT_938353</name>
</gene>
<evidence type="ECO:0000256" key="2">
    <source>
        <dbReference type="ARBA" id="ARBA00004496"/>
    </source>
</evidence>
<organism evidence="9 10">
    <name type="scientific">Athelia psychrophila</name>
    <dbReference type="NCBI Taxonomy" id="1759441"/>
    <lineage>
        <taxon>Eukaryota</taxon>
        <taxon>Fungi</taxon>
        <taxon>Dikarya</taxon>
        <taxon>Basidiomycota</taxon>
        <taxon>Agaricomycotina</taxon>
        <taxon>Agaricomycetes</taxon>
        <taxon>Agaricomycetidae</taxon>
        <taxon>Atheliales</taxon>
        <taxon>Atheliaceae</taxon>
        <taxon>Athelia</taxon>
    </lineage>
</organism>
<dbReference type="Proteomes" id="UP000076532">
    <property type="component" value="Unassembled WGS sequence"/>
</dbReference>
<dbReference type="EMBL" id="KV417692">
    <property type="protein sequence ID" value="KZP09810.1"/>
    <property type="molecule type" value="Genomic_DNA"/>
</dbReference>
<dbReference type="GO" id="GO:0000159">
    <property type="term" value="C:protein phosphatase type 2A complex"/>
    <property type="evidence" value="ECO:0007669"/>
    <property type="project" value="TreeGrafter"/>
</dbReference>
<dbReference type="OrthoDB" id="16120at2759"/>
<evidence type="ECO:0000313" key="10">
    <source>
        <dbReference type="Proteomes" id="UP000076532"/>
    </source>
</evidence>
<evidence type="ECO:0000256" key="5">
    <source>
        <dbReference type="ARBA" id="ARBA00023110"/>
    </source>
</evidence>
<dbReference type="PANTHER" id="PTHR10012">
    <property type="entry name" value="SERINE/THREONINE-PROTEIN PHOSPHATASE 2A REGULATORY SUBUNIT B"/>
    <property type="match status" value="1"/>
</dbReference>
<dbReference type="InterPro" id="IPR043170">
    <property type="entry name" value="PTPA_C_lid"/>
</dbReference>
<comment type="similarity">
    <text evidence="3 7">Belongs to the PTPA-type PPIase family.</text>
</comment>
<dbReference type="SUPFAM" id="SSF140984">
    <property type="entry name" value="PTPA-like"/>
    <property type="match status" value="2"/>
</dbReference>
<evidence type="ECO:0000256" key="3">
    <source>
        <dbReference type="ARBA" id="ARBA00011019"/>
    </source>
</evidence>
<dbReference type="GO" id="GO:0007052">
    <property type="term" value="P:mitotic spindle organization"/>
    <property type="evidence" value="ECO:0007669"/>
    <property type="project" value="TreeGrafter"/>
</dbReference>
<feature type="compositionally biased region" description="Low complexity" evidence="8">
    <location>
        <begin position="293"/>
        <end position="304"/>
    </location>
</feature>
<evidence type="ECO:0000256" key="8">
    <source>
        <dbReference type="SAM" id="MobiDB-lite"/>
    </source>
</evidence>
<dbReference type="PANTHER" id="PTHR10012:SF0">
    <property type="entry name" value="SERINE_THREONINE-PROTEIN PHOSPHATASE 2A ACTIVATOR"/>
    <property type="match status" value="1"/>
</dbReference>
<dbReference type="GO" id="GO:0008160">
    <property type="term" value="F:protein tyrosine phosphatase activator activity"/>
    <property type="evidence" value="ECO:0007669"/>
    <property type="project" value="TreeGrafter"/>
</dbReference>
<dbReference type="InterPro" id="IPR004327">
    <property type="entry name" value="Phstyr_phstse_ac"/>
</dbReference>
<dbReference type="Pfam" id="PF03095">
    <property type="entry name" value="PTPA"/>
    <property type="match status" value="2"/>
</dbReference>
<evidence type="ECO:0000256" key="6">
    <source>
        <dbReference type="ARBA" id="ARBA00023235"/>
    </source>
</evidence>
<dbReference type="InterPro" id="IPR037218">
    <property type="entry name" value="PTPA_sf"/>
</dbReference>
<dbReference type="GO" id="GO:0003755">
    <property type="term" value="F:peptidyl-prolyl cis-trans isomerase activity"/>
    <property type="evidence" value="ECO:0007669"/>
    <property type="project" value="UniProtKB-KW"/>
</dbReference>
<protein>
    <recommendedName>
        <fullName evidence="7">Serine/threonine-protein phosphatase 2A activator</fullName>
        <ecNumber evidence="7">5.2.1.8</ecNumber>
    </recommendedName>
    <alternativeName>
        <fullName evidence="7">Phosphotyrosyl phosphatase activator</fullName>
    </alternativeName>
</protein>
<dbReference type="GO" id="GO:0005737">
    <property type="term" value="C:cytoplasm"/>
    <property type="evidence" value="ECO:0007669"/>
    <property type="project" value="UniProtKB-SubCell"/>
</dbReference>
<dbReference type="Gene3D" id="1.20.120.1150">
    <property type="match status" value="2"/>
</dbReference>
<comment type="subcellular location">
    <subcellularLocation>
        <location evidence="2 7">Cytoplasm</location>
    </subcellularLocation>
</comment>
<comment type="catalytic activity">
    <reaction evidence="1 7">
        <text>[protein]-peptidylproline (omega=180) = [protein]-peptidylproline (omega=0)</text>
        <dbReference type="Rhea" id="RHEA:16237"/>
        <dbReference type="Rhea" id="RHEA-COMP:10747"/>
        <dbReference type="Rhea" id="RHEA-COMP:10748"/>
        <dbReference type="ChEBI" id="CHEBI:83833"/>
        <dbReference type="ChEBI" id="CHEBI:83834"/>
        <dbReference type="EC" id="5.2.1.8"/>
    </reaction>
</comment>
<comment type="function">
    <text evidence="7">PPIases accelerate the folding of proteins. It catalyzes the cis-trans isomerization of proline imidic peptide bonds in oligopeptides.</text>
</comment>
<feature type="region of interest" description="Disordered" evidence="8">
    <location>
        <begin position="474"/>
        <end position="498"/>
    </location>
</feature>
<dbReference type="AlphaFoldDB" id="A0A165YQJ6"/>
<dbReference type="STRING" id="436010.A0A165YQJ6"/>
<proteinExistence type="inferred from homology"/>
<reference evidence="9 10" key="1">
    <citation type="journal article" date="2016" name="Mol. Biol. Evol.">
        <title>Comparative Genomics of Early-Diverging Mushroom-Forming Fungi Provides Insights into the Origins of Lignocellulose Decay Capabilities.</title>
        <authorList>
            <person name="Nagy L.G."/>
            <person name="Riley R."/>
            <person name="Tritt A."/>
            <person name="Adam C."/>
            <person name="Daum C."/>
            <person name="Floudas D."/>
            <person name="Sun H."/>
            <person name="Yadav J.S."/>
            <person name="Pangilinan J."/>
            <person name="Larsson K.H."/>
            <person name="Matsuura K."/>
            <person name="Barry K."/>
            <person name="Labutti K."/>
            <person name="Kuo R."/>
            <person name="Ohm R.A."/>
            <person name="Bhattacharya S.S."/>
            <person name="Shirouzu T."/>
            <person name="Yoshinaga Y."/>
            <person name="Martin F.M."/>
            <person name="Grigoriev I.V."/>
            <person name="Hibbett D.S."/>
        </authorList>
    </citation>
    <scope>NUCLEOTIDE SEQUENCE [LARGE SCALE GENOMIC DNA]</scope>
    <source>
        <strain evidence="9 10">CBS 109695</strain>
    </source>
</reference>
<keyword evidence="10" id="KW-1185">Reference proteome</keyword>